<protein>
    <recommendedName>
        <fullName evidence="5">LytR cell envelope-related transcriptional attenuator</fullName>
    </recommendedName>
</protein>
<gene>
    <name evidence="3" type="ORF">EDD33_3440</name>
</gene>
<feature type="signal peptide" evidence="2">
    <location>
        <begin position="1"/>
        <end position="17"/>
    </location>
</feature>
<dbReference type="Proteomes" id="UP000281738">
    <property type="component" value="Unassembled WGS sequence"/>
</dbReference>
<feature type="chain" id="PRO_5038896447" description="LytR cell envelope-related transcriptional attenuator" evidence="2">
    <location>
        <begin position="18"/>
        <end position="169"/>
    </location>
</feature>
<sequence>MRSTLVLTAVGLFVALAGVTACGGARDDEGASTVSPEQARADTTGVAQRTAQRLREAGFEPASARGEYVTCRSEPAPGVAYRIGITARGDGDAAAQVRRLAEVMERDRWEVLSGPSADGASFRREGLRAVAGESREEGAVALAVTGECVDLPADGADVPLRRQEDVDLG</sequence>
<evidence type="ECO:0000256" key="1">
    <source>
        <dbReference type="SAM" id="MobiDB-lite"/>
    </source>
</evidence>
<evidence type="ECO:0000313" key="4">
    <source>
        <dbReference type="Proteomes" id="UP000281738"/>
    </source>
</evidence>
<reference evidence="3 4" key="1">
    <citation type="submission" date="2018-11" db="EMBL/GenBank/DDBJ databases">
        <title>Sequencing the genomes of 1000 actinobacteria strains.</title>
        <authorList>
            <person name="Klenk H.-P."/>
        </authorList>
    </citation>
    <scope>NUCLEOTIDE SEQUENCE [LARGE SCALE GENOMIC DNA]</scope>
    <source>
        <strain evidence="3 4">DSM 12652</strain>
    </source>
</reference>
<feature type="region of interest" description="Disordered" evidence="1">
    <location>
        <begin position="25"/>
        <end position="45"/>
    </location>
</feature>
<evidence type="ECO:0000313" key="3">
    <source>
        <dbReference type="EMBL" id="ROR92549.1"/>
    </source>
</evidence>
<keyword evidence="2" id="KW-0732">Signal</keyword>
<dbReference type="EMBL" id="RKHO01000001">
    <property type="protein sequence ID" value="ROR92549.1"/>
    <property type="molecule type" value="Genomic_DNA"/>
</dbReference>
<dbReference type="PROSITE" id="PS51257">
    <property type="entry name" value="PROKAR_LIPOPROTEIN"/>
    <property type="match status" value="1"/>
</dbReference>
<comment type="caution">
    <text evidence="3">The sequence shown here is derived from an EMBL/GenBank/DDBJ whole genome shotgun (WGS) entry which is preliminary data.</text>
</comment>
<proteinExistence type="predicted"/>
<accession>A0A3N2CYF5</accession>
<keyword evidence="4" id="KW-1185">Reference proteome</keyword>
<evidence type="ECO:0008006" key="5">
    <source>
        <dbReference type="Google" id="ProtNLM"/>
    </source>
</evidence>
<dbReference type="AlphaFoldDB" id="A0A3N2CYF5"/>
<organism evidence="3 4">
    <name type="scientific">Nocardioides aurantiacus</name>
    <dbReference type="NCBI Taxonomy" id="86796"/>
    <lineage>
        <taxon>Bacteria</taxon>
        <taxon>Bacillati</taxon>
        <taxon>Actinomycetota</taxon>
        <taxon>Actinomycetes</taxon>
        <taxon>Propionibacteriales</taxon>
        <taxon>Nocardioidaceae</taxon>
        <taxon>Nocardioides</taxon>
    </lineage>
</organism>
<name>A0A3N2CYF5_9ACTN</name>
<evidence type="ECO:0000256" key="2">
    <source>
        <dbReference type="SAM" id="SignalP"/>
    </source>
</evidence>
<dbReference type="RefSeq" id="WP_123392193.1">
    <property type="nucleotide sequence ID" value="NZ_RKHO01000001.1"/>
</dbReference>